<dbReference type="GO" id="GO:0000156">
    <property type="term" value="F:phosphorelay response regulator activity"/>
    <property type="evidence" value="ECO:0007669"/>
    <property type="project" value="TreeGrafter"/>
</dbReference>
<dbReference type="PROSITE" id="PS50112">
    <property type="entry name" value="PAS"/>
    <property type="match status" value="1"/>
</dbReference>
<dbReference type="SMART" id="SM00387">
    <property type="entry name" value="HATPase_c"/>
    <property type="match status" value="1"/>
</dbReference>
<dbReference type="Gene3D" id="3.30.565.10">
    <property type="entry name" value="Histidine kinase-like ATPase, C-terminal domain"/>
    <property type="match status" value="1"/>
</dbReference>
<dbReference type="InterPro" id="IPR005467">
    <property type="entry name" value="His_kinase_dom"/>
</dbReference>
<dbReference type="InterPro" id="IPR036890">
    <property type="entry name" value="HATPase_C_sf"/>
</dbReference>
<feature type="domain" description="Histidine kinase" evidence="6">
    <location>
        <begin position="186"/>
        <end position="399"/>
    </location>
</feature>
<dbReference type="Proteomes" id="UP000552709">
    <property type="component" value="Unassembled WGS sequence"/>
</dbReference>
<reference evidence="8 9" key="1">
    <citation type="submission" date="2020-08" db="EMBL/GenBank/DDBJ databases">
        <title>Genomic Encyclopedia of Type Strains, Phase IV (KMG-IV): sequencing the most valuable type-strain genomes for metagenomic binning, comparative biology and taxonomic classification.</title>
        <authorList>
            <person name="Goeker M."/>
        </authorList>
    </citation>
    <scope>NUCLEOTIDE SEQUENCE [LARGE SCALE GENOMIC DNA]</scope>
    <source>
        <strain evidence="8 9">DSM 27939</strain>
    </source>
</reference>
<evidence type="ECO:0000256" key="5">
    <source>
        <dbReference type="ARBA" id="ARBA00023136"/>
    </source>
</evidence>
<accession>A0A7W8JW97</accession>
<dbReference type="SUPFAM" id="SSF55785">
    <property type="entry name" value="PYP-like sensor domain (PAS domain)"/>
    <property type="match status" value="1"/>
</dbReference>
<dbReference type="InterPro" id="IPR035965">
    <property type="entry name" value="PAS-like_dom_sf"/>
</dbReference>
<dbReference type="PROSITE" id="PS50109">
    <property type="entry name" value="HIS_KIN"/>
    <property type="match status" value="1"/>
</dbReference>
<name>A0A7W8JW97_9DEIO</name>
<protein>
    <recommendedName>
        <fullName evidence="2">histidine kinase</fullName>
        <ecNumber evidence="2">2.7.13.3</ecNumber>
    </recommendedName>
</protein>
<evidence type="ECO:0000256" key="1">
    <source>
        <dbReference type="ARBA" id="ARBA00000085"/>
    </source>
</evidence>
<dbReference type="NCBIfam" id="TIGR00229">
    <property type="entry name" value="sensory_box"/>
    <property type="match status" value="1"/>
</dbReference>
<evidence type="ECO:0000256" key="4">
    <source>
        <dbReference type="ARBA" id="ARBA00022777"/>
    </source>
</evidence>
<organism evidence="8 9">
    <name type="scientific">Deinococcus humi</name>
    <dbReference type="NCBI Taxonomy" id="662880"/>
    <lineage>
        <taxon>Bacteria</taxon>
        <taxon>Thermotogati</taxon>
        <taxon>Deinococcota</taxon>
        <taxon>Deinococci</taxon>
        <taxon>Deinococcales</taxon>
        <taxon>Deinococcaceae</taxon>
        <taxon>Deinococcus</taxon>
    </lineage>
</organism>
<dbReference type="GO" id="GO:0007234">
    <property type="term" value="P:osmosensory signaling via phosphorelay pathway"/>
    <property type="evidence" value="ECO:0007669"/>
    <property type="project" value="TreeGrafter"/>
</dbReference>
<dbReference type="InterPro" id="IPR004358">
    <property type="entry name" value="Sig_transdc_His_kin-like_C"/>
</dbReference>
<dbReference type="SMART" id="SM00091">
    <property type="entry name" value="PAS"/>
    <property type="match status" value="1"/>
</dbReference>
<comment type="catalytic activity">
    <reaction evidence="1">
        <text>ATP + protein L-histidine = ADP + protein N-phospho-L-histidine.</text>
        <dbReference type="EC" id="2.7.13.3"/>
    </reaction>
</comment>
<dbReference type="SUPFAM" id="SSF55874">
    <property type="entry name" value="ATPase domain of HSP90 chaperone/DNA topoisomerase II/histidine kinase"/>
    <property type="match status" value="1"/>
</dbReference>
<dbReference type="GO" id="GO:0016020">
    <property type="term" value="C:membrane"/>
    <property type="evidence" value="ECO:0007669"/>
    <property type="project" value="UniProtKB-SubCell"/>
</dbReference>
<evidence type="ECO:0000313" key="9">
    <source>
        <dbReference type="Proteomes" id="UP000552709"/>
    </source>
</evidence>
<dbReference type="PANTHER" id="PTHR42878:SF15">
    <property type="entry name" value="BACTERIOPHYTOCHROME"/>
    <property type="match status" value="1"/>
</dbReference>
<evidence type="ECO:0000256" key="2">
    <source>
        <dbReference type="ARBA" id="ARBA00012438"/>
    </source>
</evidence>
<dbReference type="EC" id="2.7.13.3" evidence="2"/>
<dbReference type="GO" id="GO:0030295">
    <property type="term" value="F:protein kinase activator activity"/>
    <property type="evidence" value="ECO:0007669"/>
    <property type="project" value="TreeGrafter"/>
</dbReference>
<dbReference type="PRINTS" id="PR00344">
    <property type="entry name" value="BCTRLSENSOR"/>
</dbReference>
<evidence type="ECO:0000313" key="8">
    <source>
        <dbReference type="EMBL" id="MBB5363108.1"/>
    </source>
</evidence>
<gene>
    <name evidence="8" type="ORF">HNQ08_002206</name>
</gene>
<evidence type="ECO:0000259" key="6">
    <source>
        <dbReference type="PROSITE" id="PS50109"/>
    </source>
</evidence>
<dbReference type="InterPro" id="IPR003594">
    <property type="entry name" value="HATPase_dom"/>
</dbReference>
<dbReference type="InterPro" id="IPR000014">
    <property type="entry name" value="PAS"/>
</dbReference>
<dbReference type="CDD" id="cd00130">
    <property type="entry name" value="PAS"/>
    <property type="match status" value="1"/>
</dbReference>
<keyword evidence="9" id="KW-1185">Reference proteome</keyword>
<dbReference type="EMBL" id="JACHFL010000004">
    <property type="protein sequence ID" value="MBB5363108.1"/>
    <property type="molecule type" value="Genomic_DNA"/>
</dbReference>
<evidence type="ECO:0000256" key="3">
    <source>
        <dbReference type="ARBA" id="ARBA00022679"/>
    </source>
</evidence>
<dbReference type="InterPro" id="IPR050351">
    <property type="entry name" value="BphY/WalK/GraS-like"/>
</dbReference>
<dbReference type="GO" id="GO:0004673">
    <property type="term" value="F:protein histidine kinase activity"/>
    <property type="evidence" value="ECO:0007669"/>
    <property type="project" value="UniProtKB-EC"/>
</dbReference>
<proteinExistence type="predicted"/>
<dbReference type="InterPro" id="IPR013656">
    <property type="entry name" value="PAS_4"/>
</dbReference>
<dbReference type="AlphaFoldDB" id="A0A7W8JW97"/>
<dbReference type="PANTHER" id="PTHR42878">
    <property type="entry name" value="TWO-COMPONENT HISTIDINE KINASE"/>
    <property type="match status" value="1"/>
</dbReference>
<keyword evidence="3" id="KW-0808">Transferase</keyword>
<dbReference type="Pfam" id="PF02518">
    <property type="entry name" value="HATPase_c"/>
    <property type="match status" value="1"/>
</dbReference>
<comment type="caution">
    <text evidence="8">The sequence shown here is derived from an EMBL/GenBank/DDBJ whole genome shotgun (WGS) entry which is preliminary data.</text>
</comment>
<sequence>MHDHLEEESIPLPVEFQERMQALESQVRDLQLSKQRSVTLFHEAPTPALLLNAAGRVEDANAAACGLFGRTPEVLLGKRLDQFLSPTSHGALDVLLKQVSRTSLKQRGEVQLLHSDGALSDLLLDVVSSQQDGKFLYFHMGLTDVTSYKQAHQTLLDGHATLAQQIEGQASIVRALNQELEQTSSTFIQQLHLPVARAMNLLGQLRHVLGEPADEISHPLLKTEQAVQQVTALMASMDRYMQMRSMRVHLRPIDLNRVLREVVKNAQPVMVDRNVQLSQDTLPTVQGDSQALYVILDEYVANALKFTKERELARIRVLVREMASEYHIGVEDNGTGFNMRQKDKLFRLFGRLHSSKEYEGTGVGLVTVRRSCERFGGRVWAEGKTGQGATFWFAWPKTVVLAG</sequence>
<feature type="domain" description="PAS" evidence="7">
    <location>
        <begin position="33"/>
        <end position="103"/>
    </location>
</feature>
<dbReference type="RefSeq" id="WP_184131362.1">
    <property type="nucleotide sequence ID" value="NZ_JACHFL010000004.1"/>
</dbReference>
<evidence type="ECO:0000259" key="7">
    <source>
        <dbReference type="PROSITE" id="PS50112"/>
    </source>
</evidence>
<dbReference type="Gene3D" id="3.30.450.20">
    <property type="entry name" value="PAS domain"/>
    <property type="match status" value="1"/>
</dbReference>
<keyword evidence="4" id="KW-0418">Kinase</keyword>
<dbReference type="Pfam" id="PF08448">
    <property type="entry name" value="PAS_4"/>
    <property type="match status" value="1"/>
</dbReference>
<keyword evidence="5" id="KW-0472">Membrane</keyword>